<dbReference type="AlphaFoldDB" id="A0AAD7GVE3"/>
<evidence type="ECO:0000256" key="2">
    <source>
        <dbReference type="ARBA" id="ARBA00011022"/>
    </source>
</evidence>
<reference evidence="6" key="1">
    <citation type="submission" date="2023-03" db="EMBL/GenBank/DDBJ databases">
        <title>Massive genome expansion in bonnet fungi (Mycena s.s.) driven by repeated elements and novel gene families across ecological guilds.</title>
        <authorList>
            <consortium name="Lawrence Berkeley National Laboratory"/>
            <person name="Harder C.B."/>
            <person name="Miyauchi S."/>
            <person name="Viragh M."/>
            <person name="Kuo A."/>
            <person name="Thoen E."/>
            <person name="Andreopoulos B."/>
            <person name="Lu D."/>
            <person name="Skrede I."/>
            <person name="Drula E."/>
            <person name="Henrissat B."/>
            <person name="Morin E."/>
            <person name="Kohler A."/>
            <person name="Barry K."/>
            <person name="LaButti K."/>
            <person name="Morin E."/>
            <person name="Salamov A."/>
            <person name="Lipzen A."/>
            <person name="Mereny Z."/>
            <person name="Hegedus B."/>
            <person name="Baldrian P."/>
            <person name="Stursova M."/>
            <person name="Weitz H."/>
            <person name="Taylor A."/>
            <person name="Grigoriev I.V."/>
            <person name="Nagy L.G."/>
            <person name="Martin F."/>
            <person name="Kauserud H."/>
        </authorList>
    </citation>
    <scope>NUCLEOTIDE SEQUENCE</scope>
    <source>
        <strain evidence="6">CBHHK067</strain>
    </source>
</reference>
<proteinExistence type="inferred from homology"/>
<comment type="caution">
    <text evidence="6">The sequence shown here is derived from an EMBL/GenBank/DDBJ whole genome shotgun (WGS) entry which is preliminary data.</text>
</comment>
<name>A0AAD7GVE3_MYCRO</name>
<gene>
    <name evidence="6" type="ORF">B0H17DRAFT_1035474</name>
</gene>
<feature type="region of interest" description="Disordered" evidence="5">
    <location>
        <begin position="145"/>
        <end position="171"/>
    </location>
</feature>
<comment type="similarity">
    <text evidence="2">Belongs to the SLX9 family.</text>
</comment>
<protein>
    <recommendedName>
        <fullName evidence="3">Ribosome biogenesis protein SLX9</fullName>
    </recommendedName>
</protein>
<dbReference type="GO" id="GO:0030686">
    <property type="term" value="C:90S preribosome"/>
    <property type="evidence" value="ECO:0007669"/>
    <property type="project" value="InterPro"/>
</dbReference>
<evidence type="ECO:0000313" key="7">
    <source>
        <dbReference type="Proteomes" id="UP001221757"/>
    </source>
</evidence>
<dbReference type="GO" id="GO:0005730">
    <property type="term" value="C:nucleolus"/>
    <property type="evidence" value="ECO:0007669"/>
    <property type="project" value="UniProtKB-SubCell"/>
</dbReference>
<feature type="region of interest" description="Disordered" evidence="5">
    <location>
        <begin position="24"/>
        <end position="99"/>
    </location>
</feature>
<dbReference type="GO" id="GO:0030688">
    <property type="term" value="C:preribosome, small subunit precursor"/>
    <property type="evidence" value="ECO:0007669"/>
    <property type="project" value="InterPro"/>
</dbReference>
<comment type="subcellular location">
    <subcellularLocation>
        <location evidence="1">Nucleus</location>
        <location evidence="1">Nucleolus</location>
    </subcellularLocation>
</comment>
<dbReference type="Proteomes" id="UP001221757">
    <property type="component" value="Unassembled WGS sequence"/>
</dbReference>
<dbReference type="GO" id="GO:0000462">
    <property type="term" value="P:maturation of SSU-rRNA from tricistronic rRNA transcript (SSU-rRNA, 5.8S rRNA, LSU-rRNA)"/>
    <property type="evidence" value="ECO:0007669"/>
    <property type="project" value="InterPro"/>
</dbReference>
<keyword evidence="7" id="KW-1185">Reference proteome</keyword>
<sequence>MDEELPGATLKKKEKQQLKREALLQRLESTHSPYSKSHARRQKRKAKEQVGGGLDEIQLALAAVEDDDDGVDAPQESTKKPKPKPGQIGEGKGAPLSKAQRQRALYVLFRAGGAVQKEPDVPQTDGETQASSYTGQCRVFFQSLPDDSDPCTKYPPPTLKAVSLGSPPPCW</sequence>
<keyword evidence="4" id="KW-0539">Nucleus</keyword>
<dbReference type="InterPro" id="IPR028160">
    <property type="entry name" value="Slx9-like"/>
</dbReference>
<evidence type="ECO:0000256" key="1">
    <source>
        <dbReference type="ARBA" id="ARBA00004604"/>
    </source>
</evidence>
<accession>A0AAD7GVE3</accession>
<dbReference type="Pfam" id="PF15341">
    <property type="entry name" value="SLX9"/>
    <property type="match status" value="1"/>
</dbReference>
<dbReference type="EMBL" id="JARKIE010000007">
    <property type="protein sequence ID" value="KAJ7706065.1"/>
    <property type="molecule type" value="Genomic_DNA"/>
</dbReference>
<evidence type="ECO:0000256" key="3">
    <source>
        <dbReference type="ARBA" id="ARBA00021321"/>
    </source>
</evidence>
<evidence type="ECO:0000256" key="4">
    <source>
        <dbReference type="ARBA" id="ARBA00023242"/>
    </source>
</evidence>
<organism evidence="6 7">
    <name type="scientific">Mycena rosella</name>
    <name type="common">Pink bonnet</name>
    <name type="synonym">Agaricus rosellus</name>
    <dbReference type="NCBI Taxonomy" id="1033263"/>
    <lineage>
        <taxon>Eukaryota</taxon>
        <taxon>Fungi</taxon>
        <taxon>Dikarya</taxon>
        <taxon>Basidiomycota</taxon>
        <taxon>Agaricomycotina</taxon>
        <taxon>Agaricomycetes</taxon>
        <taxon>Agaricomycetidae</taxon>
        <taxon>Agaricales</taxon>
        <taxon>Marasmiineae</taxon>
        <taxon>Mycenaceae</taxon>
        <taxon>Mycena</taxon>
    </lineage>
</organism>
<evidence type="ECO:0000256" key="5">
    <source>
        <dbReference type="SAM" id="MobiDB-lite"/>
    </source>
</evidence>
<feature type="compositionally biased region" description="Basic residues" evidence="5">
    <location>
        <begin position="37"/>
        <end position="46"/>
    </location>
</feature>
<evidence type="ECO:0000313" key="6">
    <source>
        <dbReference type="EMBL" id="KAJ7706065.1"/>
    </source>
</evidence>